<feature type="compositionally biased region" description="Basic and acidic residues" evidence="1">
    <location>
        <begin position="76"/>
        <end position="96"/>
    </location>
</feature>
<protein>
    <recommendedName>
        <fullName evidence="4">Abscission/NoCut checkpoint regulator</fullName>
    </recommendedName>
</protein>
<dbReference type="AlphaFoldDB" id="A0AAV9JX66"/>
<dbReference type="Pfam" id="PF22586">
    <property type="entry name" value="ANCHR-like_BBOX"/>
    <property type="match status" value="1"/>
</dbReference>
<evidence type="ECO:0000313" key="3">
    <source>
        <dbReference type="Proteomes" id="UP001324427"/>
    </source>
</evidence>
<dbReference type="PANTHER" id="PTHR46603">
    <property type="entry name" value="ABSCISSION/NOCUT CHECKPOINT REGULATOR"/>
    <property type="match status" value="1"/>
</dbReference>
<proteinExistence type="predicted"/>
<gene>
    <name evidence="2" type="ORF">LTR36_003273</name>
</gene>
<reference evidence="2 3" key="1">
    <citation type="submission" date="2021-11" db="EMBL/GenBank/DDBJ databases">
        <title>Black yeast isolated from Biological Soil Crust.</title>
        <authorList>
            <person name="Kurbessoian T."/>
        </authorList>
    </citation>
    <scope>NUCLEOTIDE SEQUENCE [LARGE SCALE GENOMIC DNA]</scope>
    <source>
        <strain evidence="2 3">CCFEE 5522</strain>
    </source>
</reference>
<sequence length="352" mass="38320">MSGRDCDLLARLNALKPSSVSLDPTPKASVDVEVNKPQTVEDKLADRLKALRSDVQEPASESRNRSQDADALTAQVRDEVASESDHMLDWQQHDDSEQSLEELLAELGSHDELKLDPDDPKHVASLLKEAEKALPVEHEAEAGKEVASERDLDWVQVDAGEGTEAGEGEVETTDRQDEEAADDYVKRVLAEVEIERKYGMQGGSEGDNDELPARDTAGSTSLELPSTPSTLPRPPGTSRPQTYEDSELEARFSKLGLNLPSTPSAPPSTKPKVTASIGSGKTKSKLPTYTDDDIESWCCICNEDGEVRCLGCDGDIYCQQCWREGHGNGPRQERGHRAVRFVRKDGAGLAAA</sequence>
<feature type="region of interest" description="Disordered" evidence="1">
    <location>
        <begin position="134"/>
        <end position="183"/>
    </location>
</feature>
<feature type="region of interest" description="Disordered" evidence="1">
    <location>
        <begin position="256"/>
        <end position="284"/>
    </location>
</feature>
<evidence type="ECO:0000313" key="2">
    <source>
        <dbReference type="EMBL" id="KAK4550306.1"/>
    </source>
</evidence>
<dbReference type="Proteomes" id="UP001324427">
    <property type="component" value="Unassembled WGS sequence"/>
</dbReference>
<accession>A0AAV9JX66</accession>
<name>A0AAV9JX66_9PEZI</name>
<evidence type="ECO:0008006" key="4">
    <source>
        <dbReference type="Google" id="ProtNLM"/>
    </source>
</evidence>
<feature type="region of interest" description="Disordered" evidence="1">
    <location>
        <begin position="197"/>
        <end position="244"/>
    </location>
</feature>
<feature type="compositionally biased region" description="Basic and acidic residues" evidence="1">
    <location>
        <begin position="51"/>
        <end position="68"/>
    </location>
</feature>
<dbReference type="CDD" id="cd19817">
    <property type="entry name" value="Bbox1_ANCHR-like"/>
    <property type="match status" value="1"/>
</dbReference>
<feature type="compositionally biased region" description="Basic and acidic residues" evidence="1">
    <location>
        <begin position="108"/>
        <end position="121"/>
    </location>
</feature>
<dbReference type="PANTHER" id="PTHR46603:SF1">
    <property type="entry name" value="ABSCISSION_NOCUT CHECKPOINT REGULATOR"/>
    <property type="match status" value="1"/>
</dbReference>
<feature type="region of interest" description="Disordered" evidence="1">
    <location>
        <begin position="51"/>
        <end position="121"/>
    </location>
</feature>
<dbReference type="SUPFAM" id="SSF57845">
    <property type="entry name" value="B-box zinc-binding domain"/>
    <property type="match status" value="1"/>
</dbReference>
<dbReference type="EMBL" id="JAVFHQ010000002">
    <property type="protein sequence ID" value="KAK4550306.1"/>
    <property type="molecule type" value="Genomic_DNA"/>
</dbReference>
<dbReference type="InterPro" id="IPR044553">
    <property type="entry name" value="Bbox1_ANCHR"/>
</dbReference>
<feature type="compositionally biased region" description="Basic and acidic residues" evidence="1">
    <location>
        <begin position="134"/>
        <end position="153"/>
    </location>
</feature>
<comment type="caution">
    <text evidence="2">The sequence shown here is derived from an EMBL/GenBank/DDBJ whole genome shotgun (WGS) entry which is preliminary data.</text>
</comment>
<feature type="compositionally biased region" description="Acidic residues" evidence="1">
    <location>
        <begin position="164"/>
        <end position="182"/>
    </location>
</feature>
<keyword evidence="3" id="KW-1185">Reference proteome</keyword>
<organism evidence="2 3">
    <name type="scientific">Oleoguttula mirabilis</name>
    <dbReference type="NCBI Taxonomy" id="1507867"/>
    <lineage>
        <taxon>Eukaryota</taxon>
        <taxon>Fungi</taxon>
        <taxon>Dikarya</taxon>
        <taxon>Ascomycota</taxon>
        <taxon>Pezizomycotina</taxon>
        <taxon>Dothideomycetes</taxon>
        <taxon>Dothideomycetidae</taxon>
        <taxon>Mycosphaerellales</taxon>
        <taxon>Teratosphaeriaceae</taxon>
        <taxon>Oleoguttula</taxon>
    </lineage>
</organism>
<evidence type="ECO:0000256" key="1">
    <source>
        <dbReference type="SAM" id="MobiDB-lite"/>
    </source>
</evidence>
<feature type="compositionally biased region" description="Low complexity" evidence="1">
    <location>
        <begin position="218"/>
        <end position="230"/>
    </location>
</feature>